<dbReference type="GeneID" id="104762454"/>
<sequence length="140" mass="16318">MANLMHRFIKSKSCFNSIQRLTSTPSLFTYQKPFFINNIESAFEKPDPVSLVNPVITVSPNEFENQPMRFYPSFSMGLCLNPNNKIQVLDLAEATSLEEVEEEKEAKEIVIYADSVKKKRKKKMNKHKYRKLRKQLGRKS</sequence>
<evidence type="ECO:0000256" key="4">
    <source>
        <dbReference type="ARBA" id="ARBA00035682"/>
    </source>
</evidence>
<feature type="region of interest" description="Disordered" evidence="5">
    <location>
        <begin position="121"/>
        <end position="140"/>
    </location>
</feature>
<evidence type="ECO:0000256" key="3">
    <source>
        <dbReference type="ARBA" id="ARBA00035647"/>
    </source>
</evidence>
<reference evidence="7" key="1">
    <citation type="journal article" date="2014" name="Nat. Commun.">
        <title>The emerging biofuel crop Camelina sativa retains a highly undifferentiated hexaploid genome structure.</title>
        <authorList>
            <person name="Kagale S."/>
            <person name="Koh C."/>
            <person name="Nixon J."/>
            <person name="Bollina V."/>
            <person name="Clarke W.E."/>
            <person name="Tuteja R."/>
            <person name="Spillane C."/>
            <person name="Robinson S.J."/>
            <person name="Links M.G."/>
            <person name="Clarke C."/>
            <person name="Higgins E.E."/>
            <person name="Huebert T."/>
            <person name="Sharpe A.G."/>
            <person name="Parkin I.A."/>
        </authorList>
    </citation>
    <scope>NUCLEOTIDE SEQUENCE [LARGE SCALE GENOMIC DNA]</scope>
    <source>
        <strain evidence="7">cv. DH55</strain>
    </source>
</reference>
<dbReference type="Pfam" id="PF08213">
    <property type="entry name" value="COX24_C"/>
    <property type="match status" value="1"/>
</dbReference>
<gene>
    <name evidence="8" type="primary">LOC104762454</name>
</gene>
<evidence type="ECO:0000259" key="6">
    <source>
        <dbReference type="SMART" id="SM01155"/>
    </source>
</evidence>
<accession>A0ABM0XCV4</accession>
<name>A0ABM0XCV4_CAMSA</name>
<proteinExistence type="inferred from homology"/>
<evidence type="ECO:0000256" key="2">
    <source>
        <dbReference type="ARBA" id="ARBA00023128"/>
    </source>
</evidence>
<dbReference type="InterPro" id="IPR013177">
    <property type="entry name" value="Ribosomal_mS38_C"/>
</dbReference>
<comment type="similarity">
    <text evidence="3">Belongs to the mitochondrion-specific ribosomal protein mS38 family.</text>
</comment>
<evidence type="ECO:0000313" key="7">
    <source>
        <dbReference type="Proteomes" id="UP000694864"/>
    </source>
</evidence>
<dbReference type="PANTHER" id="PTHR32035">
    <property type="entry name" value="AURORA KINASE A-INTERACTING PROTEIN"/>
    <property type="match status" value="1"/>
</dbReference>
<dbReference type="PANTHER" id="PTHR32035:SF3">
    <property type="entry name" value="SMALL RIBOSOMAL SUBUNIT PROTEIN MS38"/>
    <property type="match status" value="1"/>
</dbReference>
<reference evidence="8" key="2">
    <citation type="submission" date="2025-08" db="UniProtKB">
        <authorList>
            <consortium name="RefSeq"/>
        </authorList>
    </citation>
    <scope>IDENTIFICATION</scope>
    <source>
        <tissue evidence="8">Leaf</tissue>
    </source>
</reference>
<organism evidence="7 8">
    <name type="scientific">Camelina sativa</name>
    <name type="common">False flax</name>
    <name type="synonym">Myagrum sativum</name>
    <dbReference type="NCBI Taxonomy" id="90675"/>
    <lineage>
        <taxon>Eukaryota</taxon>
        <taxon>Viridiplantae</taxon>
        <taxon>Streptophyta</taxon>
        <taxon>Embryophyta</taxon>
        <taxon>Tracheophyta</taxon>
        <taxon>Spermatophyta</taxon>
        <taxon>Magnoliopsida</taxon>
        <taxon>eudicotyledons</taxon>
        <taxon>Gunneridae</taxon>
        <taxon>Pentapetalae</taxon>
        <taxon>rosids</taxon>
        <taxon>malvids</taxon>
        <taxon>Brassicales</taxon>
        <taxon>Brassicaceae</taxon>
        <taxon>Camelineae</taxon>
        <taxon>Camelina</taxon>
    </lineage>
</organism>
<comment type="subcellular location">
    <subcellularLocation>
        <location evidence="1">Mitochondrion</location>
    </subcellularLocation>
</comment>
<keyword evidence="2" id="KW-0496">Mitochondrion</keyword>
<protein>
    <recommendedName>
        <fullName evidence="4">Small ribosomal subunit protein mS38</fullName>
    </recommendedName>
</protein>
<dbReference type="RefSeq" id="XP_010484042.1">
    <property type="nucleotide sequence ID" value="XM_010485740.2"/>
</dbReference>
<evidence type="ECO:0000256" key="1">
    <source>
        <dbReference type="ARBA" id="ARBA00004173"/>
    </source>
</evidence>
<feature type="domain" description="Ribosomal protein mS38 C-terminal" evidence="6">
    <location>
        <begin position="112"/>
        <end position="139"/>
    </location>
</feature>
<evidence type="ECO:0000313" key="8">
    <source>
        <dbReference type="RefSeq" id="XP_010484042.1"/>
    </source>
</evidence>
<dbReference type="Proteomes" id="UP000694864">
    <property type="component" value="Chromosome 18"/>
</dbReference>
<dbReference type="SMART" id="SM01155">
    <property type="entry name" value="DUF1713"/>
    <property type="match status" value="1"/>
</dbReference>
<keyword evidence="7" id="KW-1185">Reference proteome</keyword>
<evidence type="ECO:0000256" key="5">
    <source>
        <dbReference type="SAM" id="MobiDB-lite"/>
    </source>
</evidence>